<keyword evidence="1" id="KW-0472">Membrane</keyword>
<dbReference type="Proteomes" id="UP001597018">
    <property type="component" value="Unassembled WGS sequence"/>
</dbReference>
<sequence>MRSTLDVLRIPVGEVAMRHARHDEDPVLITDAEPSFDEEQRHRKRVYAVLMVVHLVGFTAAGLLAHIWWLALGIVAVTGALPWVAVVIANDRTSGRGRRRVYRHEHRALPDRHHDQIDV</sequence>
<comment type="caution">
    <text evidence="2">The sequence shown here is derived from an EMBL/GenBank/DDBJ whole genome shotgun (WGS) entry which is preliminary data.</text>
</comment>
<keyword evidence="1" id="KW-1133">Transmembrane helix</keyword>
<accession>A0ABW3FJZ2</accession>
<name>A0ABW3FJZ2_9PSEU</name>
<dbReference type="RefSeq" id="WP_263250610.1">
    <property type="nucleotide sequence ID" value="NZ_BAABLT010000033.1"/>
</dbReference>
<evidence type="ECO:0000313" key="3">
    <source>
        <dbReference type="Proteomes" id="UP001597018"/>
    </source>
</evidence>
<protein>
    <submittedName>
        <fullName evidence="2">DUF3099 domain-containing protein</fullName>
    </submittedName>
</protein>
<dbReference type="EMBL" id="JBHTIW010000002">
    <property type="protein sequence ID" value="MFD0918816.1"/>
    <property type="molecule type" value="Genomic_DNA"/>
</dbReference>
<reference evidence="3" key="1">
    <citation type="journal article" date="2019" name="Int. J. Syst. Evol. Microbiol.">
        <title>The Global Catalogue of Microorganisms (GCM) 10K type strain sequencing project: providing services to taxonomists for standard genome sequencing and annotation.</title>
        <authorList>
            <consortium name="The Broad Institute Genomics Platform"/>
            <consortium name="The Broad Institute Genome Sequencing Center for Infectious Disease"/>
            <person name="Wu L."/>
            <person name="Ma J."/>
        </authorList>
    </citation>
    <scope>NUCLEOTIDE SEQUENCE [LARGE SCALE GENOMIC DNA]</scope>
    <source>
        <strain evidence="3">CCUG 56401</strain>
    </source>
</reference>
<feature type="transmembrane region" description="Helical" evidence="1">
    <location>
        <begin position="70"/>
        <end position="90"/>
    </location>
</feature>
<dbReference type="Pfam" id="PF11298">
    <property type="entry name" value="DUF3099"/>
    <property type="match status" value="1"/>
</dbReference>
<keyword evidence="1" id="KW-0812">Transmembrane</keyword>
<proteinExistence type="predicted"/>
<dbReference type="InterPro" id="IPR021449">
    <property type="entry name" value="DUF3099"/>
</dbReference>
<gene>
    <name evidence="2" type="ORF">ACFQ16_03585</name>
</gene>
<organism evidence="2 3">
    <name type="scientific">Saccharopolyspora rosea</name>
    <dbReference type="NCBI Taxonomy" id="524884"/>
    <lineage>
        <taxon>Bacteria</taxon>
        <taxon>Bacillati</taxon>
        <taxon>Actinomycetota</taxon>
        <taxon>Actinomycetes</taxon>
        <taxon>Pseudonocardiales</taxon>
        <taxon>Pseudonocardiaceae</taxon>
        <taxon>Saccharopolyspora</taxon>
    </lineage>
</organism>
<feature type="transmembrane region" description="Helical" evidence="1">
    <location>
        <begin position="46"/>
        <end position="64"/>
    </location>
</feature>
<evidence type="ECO:0000313" key="2">
    <source>
        <dbReference type="EMBL" id="MFD0918816.1"/>
    </source>
</evidence>
<keyword evidence="3" id="KW-1185">Reference proteome</keyword>
<evidence type="ECO:0000256" key="1">
    <source>
        <dbReference type="SAM" id="Phobius"/>
    </source>
</evidence>